<evidence type="ECO:0000256" key="1">
    <source>
        <dbReference type="SAM" id="Phobius"/>
    </source>
</evidence>
<keyword evidence="1" id="KW-1133">Transmembrane helix</keyword>
<keyword evidence="4" id="KW-1185">Reference proteome</keyword>
<dbReference type="RefSeq" id="WP_411915762.1">
    <property type="nucleotide sequence ID" value="NZ_BAAFSF010000004.1"/>
</dbReference>
<organism evidence="3 4">
    <name type="scientific">Porphyromonas miyakawae</name>
    <dbReference type="NCBI Taxonomy" id="3137470"/>
    <lineage>
        <taxon>Bacteria</taxon>
        <taxon>Pseudomonadati</taxon>
        <taxon>Bacteroidota</taxon>
        <taxon>Bacteroidia</taxon>
        <taxon>Bacteroidales</taxon>
        <taxon>Porphyromonadaceae</taxon>
        <taxon>Porphyromonas</taxon>
    </lineage>
</organism>
<proteinExistence type="predicted"/>
<keyword evidence="1" id="KW-0812">Transmembrane</keyword>
<feature type="transmembrane region" description="Helical" evidence="1">
    <location>
        <begin position="27"/>
        <end position="46"/>
    </location>
</feature>
<dbReference type="Gene3D" id="2.160.20.120">
    <property type="match status" value="1"/>
</dbReference>
<dbReference type="EMBL" id="BAAFSF010000004">
    <property type="protein sequence ID" value="GAB1251990.1"/>
    <property type="molecule type" value="Genomic_DNA"/>
</dbReference>
<protein>
    <recommendedName>
        <fullName evidence="2">Putative auto-transporter adhesin head GIN domain-containing protein</fullName>
    </recommendedName>
</protein>
<keyword evidence="1" id="KW-0472">Membrane</keyword>
<evidence type="ECO:0000313" key="3">
    <source>
        <dbReference type="EMBL" id="GAB1251990.1"/>
    </source>
</evidence>
<sequence>MNNQHSFDEKRFEESVREFFSVRRAPFWISIGVGAASLLGGVLSFLEYRKRNIKQRVFSFDRQIRSLQIGSGIDLSLSFGTEQQLIVEAPRRDLDGVICQLRGSRLSIRLLPYLMERAAKRKVSVKLQVEALSSITMGTGSVICADGVNKVKEFSLEQMGTGSRTLGLTVEALRTKVLLTGNFYTDLALQGGALCLSMLGEGTADLTLRKVESVECNMGGKCMVNMEGTAQYLAHRALGHTKMQAYALKLAKCKMNLSECAHAEVACEEVETSNVGDEAKLFLMGKVSGKQNIDLKDNAELVFSERML</sequence>
<evidence type="ECO:0000259" key="2">
    <source>
        <dbReference type="Pfam" id="PF10988"/>
    </source>
</evidence>
<comment type="caution">
    <text evidence="3">The sequence shown here is derived from an EMBL/GenBank/DDBJ whole genome shotgun (WGS) entry which is preliminary data.</text>
</comment>
<gene>
    <name evidence="3" type="ORF">Tsumi_10960</name>
</gene>
<accession>A0ABQ0E2P8</accession>
<reference evidence="3 4" key="1">
    <citation type="journal article" date="2025" name="Int. J. Syst. Evol. Microbiol.">
        <title>Desulfovibrio falkowii sp. nov., Porphyromonas miyakawae sp. nov., Mediterraneibacter flintii sp. nov. and Owariibacterium komagatae gen. nov., sp. nov., isolated from human faeces.</title>
        <authorList>
            <person name="Hamaguchi T."/>
            <person name="Ohara M."/>
            <person name="Hisatomi A."/>
            <person name="Sekiguchi K."/>
            <person name="Takeda J.I."/>
            <person name="Ueyama J."/>
            <person name="Ito M."/>
            <person name="Nishiwaki H."/>
            <person name="Ogi T."/>
            <person name="Hirayama M."/>
            <person name="Ohkuma M."/>
            <person name="Sakamoto M."/>
            <person name="Ohno K."/>
        </authorList>
    </citation>
    <scope>NUCLEOTIDE SEQUENCE [LARGE SCALE GENOMIC DNA]</scope>
    <source>
        <strain evidence="3 4">13CB11C</strain>
    </source>
</reference>
<feature type="domain" description="Putative auto-transporter adhesin head GIN" evidence="2">
    <location>
        <begin position="67"/>
        <end position="272"/>
    </location>
</feature>
<name>A0ABQ0E2P8_9PORP</name>
<dbReference type="InterPro" id="IPR021255">
    <property type="entry name" value="DUF2807"/>
</dbReference>
<evidence type="ECO:0000313" key="4">
    <source>
        <dbReference type="Proteomes" id="UP001628220"/>
    </source>
</evidence>
<dbReference type="Pfam" id="PF10988">
    <property type="entry name" value="DUF2807"/>
    <property type="match status" value="1"/>
</dbReference>
<dbReference type="Proteomes" id="UP001628220">
    <property type="component" value="Unassembled WGS sequence"/>
</dbReference>